<dbReference type="GO" id="GO:0005524">
    <property type="term" value="F:ATP binding"/>
    <property type="evidence" value="ECO:0007669"/>
    <property type="project" value="TreeGrafter"/>
</dbReference>
<dbReference type="Pfam" id="PF00543">
    <property type="entry name" value="P-II"/>
    <property type="match status" value="1"/>
</dbReference>
<organism evidence="1 2">
    <name type="scientific">Trinickia violacea</name>
    <dbReference type="NCBI Taxonomy" id="2571746"/>
    <lineage>
        <taxon>Bacteria</taxon>
        <taxon>Pseudomonadati</taxon>
        <taxon>Pseudomonadota</taxon>
        <taxon>Betaproteobacteria</taxon>
        <taxon>Burkholderiales</taxon>
        <taxon>Burkholderiaceae</taxon>
        <taxon>Trinickia</taxon>
    </lineage>
</organism>
<evidence type="ECO:0000313" key="1">
    <source>
        <dbReference type="EMBL" id="QCP53673.1"/>
    </source>
</evidence>
<dbReference type="EMBL" id="CP040078">
    <property type="protein sequence ID" value="QCP53673.1"/>
    <property type="molecule type" value="Genomic_DNA"/>
</dbReference>
<dbReference type="InterPro" id="IPR011322">
    <property type="entry name" value="N-reg_PII-like_a/b"/>
</dbReference>
<dbReference type="Proteomes" id="UP000298656">
    <property type="component" value="Chromosome 2"/>
</dbReference>
<reference evidence="1 2" key="1">
    <citation type="submission" date="2019-05" db="EMBL/GenBank/DDBJ databases">
        <title>Burkholderia sp. DHOD12, isolated from subtropical forest soil.</title>
        <authorList>
            <person name="Gao Z.-H."/>
            <person name="Qiu L.-H."/>
        </authorList>
    </citation>
    <scope>NUCLEOTIDE SEQUENCE [LARGE SCALE GENOMIC DNA]</scope>
    <source>
        <strain evidence="1 2">DHOD12</strain>
    </source>
</reference>
<dbReference type="SUPFAM" id="SSF54913">
    <property type="entry name" value="GlnB-like"/>
    <property type="match status" value="1"/>
</dbReference>
<dbReference type="GO" id="GO:0006808">
    <property type="term" value="P:regulation of nitrogen utilization"/>
    <property type="evidence" value="ECO:0007669"/>
    <property type="project" value="InterPro"/>
</dbReference>
<dbReference type="KEGG" id="tvl:FAZ95_32145"/>
<sequence length="103" mass="11308">MEIRCVVAIVRSDVLEALERRLGAIHVHGVTVSKVKGFGKHPNLFLNDWTTEHIKIEIFTQEPNVDALIREITAIAHTGADGVIAVLPVEKFLRISTSSEAAP</sequence>
<evidence type="ECO:0000313" key="2">
    <source>
        <dbReference type="Proteomes" id="UP000298656"/>
    </source>
</evidence>
<gene>
    <name evidence="1" type="ORF">FAZ95_32145</name>
</gene>
<accession>A0A4P8J154</accession>
<dbReference type="RefSeq" id="WP_137336442.1">
    <property type="nucleotide sequence ID" value="NZ_CP040078.1"/>
</dbReference>
<proteinExistence type="predicted"/>
<dbReference type="InterPro" id="IPR002187">
    <property type="entry name" value="N-reg_PII"/>
</dbReference>
<name>A0A4P8J154_9BURK</name>
<dbReference type="InterPro" id="IPR015867">
    <property type="entry name" value="N-reg_PII/ATP_PRibTrfase_C"/>
</dbReference>
<dbReference type="OrthoDB" id="8906804at2"/>
<dbReference type="PROSITE" id="PS51343">
    <property type="entry name" value="PII_GLNB_DOM"/>
    <property type="match status" value="1"/>
</dbReference>
<dbReference type="Gene3D" id="3.30.70.120">
    <property type="match status" value="1"/>
</dbReference>
<protein>
    <submittedName>
        <fullName evidence="1">P-II family nitrogen regulator</fullName>
    </submittedName>
</protein>
<dbReference type="GO" id="GO:0005829">
    <property type="term" value="C:cytosol"/>
    <property type="evidence" value="ECO:0007669"/>
    <property type="project" value="TreeGrafter"/>
</dbReference>
<dbReference type="GO" id="GO:0030234">
    <property type="term" value="F:enzyme regulator activity"/>
    <property type="evidence" value="ECO:0007669"/>
    <property type="project" value="InterPro"/>
</dbReference>
<dbReference type="PANTHER" id="PTHR30115">
    <property type="entry name" value="NITROGEN REGULATORY PROTEIN P-II"/>
    <property type="match status" value="1"/>
</dbReference>
<dbReference type="PANTHER" id="PTHR30115:SF11">
    <property type="entry name" value="NITROGEN REGULATORY PROTEIN P-II HOMOLOG"/>
    <property type="match status" value="1"/>
</dbReference>
<dbReference type="SMART" id="SM00938">
    <property type="entry name" value="P-II"/>
    <property type="match status" value="1"/>
</dbReference>
<keyword evidence="2" id="KW-1185">Reference proteome</keyword>
<dbReference type="AlphaFoldDB" id="A0A4P8J154"/>